<accession>A0A0E9Q306</accession>
<dbReference type="AlphaFoldDB" id="A0A0E9Q306"/>
<reference evidence="2" key="2">
    <citation type="journal article" date="2015" name="Fish Shellfish Immunol.">
        <title>Early steps in the European eel (Anguilla anguilla)-Vibrio vulnificus interaction in the gills: Role of the RtxA13 toxin.</title>
        <authorList>
            <person name="Callol A."/>
            <person name="Pajuelo D."/>
            <person name="Ebbesson L."/>
            <person name="Teles M."/>
            <person name="MacKenzie S."/>
            <person name="Amaro C."/>
        </authorList>
    </citation>
    <scope>NUCLEOTIDE SEQUENCE</scope>
</reference>
<protein>
    <submittedName>
        <fullName evidence="2">Uncharacterized protein</fullName>
    </submittedName>
</protein>
<reference evidence="2" key="1">
    <citation type="submission" date="2014-11" db="EMBL/GenBank/DDBJ databases">
        <authorList>
            <person name="Amaro Gonzalez C."/>
        </authorList>
    </citation>
    <scope>NUCLEOTIDE SEQUENCE</scope>
</reference>
<sequence>MSSLVQRTAVLSKKVTPNSLGQFLILKLLASGEEPGNQGDRSTGVWNSDEHTADDAFRGRQPNQWHKYLRILSNLLL</sequence>
<dbReference type="EMBL" id="GBXM01097331">
    <property type="protein sequence ID" value="JAH11246.1"/>
    <property type="molecule type" value="Transcribed_RNA"/>
</dbReference>
<name>A0A0E9Q306_ANGAN</name>
<organism evidence="2">
    <name type="scientific">Anguilla anguilla</name>
    <name type="common">European freshwater eel</name>
    <name type="synonym">Muraena anguilla</name>
    <dbReference type="NCBI Taxonomy" id="7936"/>
    <lineage>
        <taxon>Eukaryota</taxon>
        <taxon>Metazoa</taxon>
        <taxon>Chordata</taxon>
        <taxon>Craniata</taxon>
        <taxon>Vertebrata</taxon>
        <taxon>Euteleostomi</taxon>
        <taxon>Actinopterygii</taxon>
        <taxon>Neopterygii</taxon>
        <taxon>Teleostei</taxon>
        <taxon>Anguilliformes</taxon>
        <taxon>Anguillidae</taxon>
        <taxon>Anguilla</taxon>
    </lineage>
</organism>
<feature type="compositionally biased region" description="Basic and acidic residues" evidence="1">
    <location>
        <begin position="48"/>
        <end position="57"/>
    </location>
</feature>
<feature type="region of interest" description="Disordered" evidence="1">
    <location>
        <begin position="32"/>
        <end position="57"/>
    </location>
</feature>
<proteinExistence type="predicted"/>
<evidence type="ECO:0000313" key="2">
    <source>
        <dbReference type="EMBL" id="JAH11246.1"/>
    </source>
</evidence>
<evidence type="ECO:0000256" key="1">
    <source>
        <dbReference type="SAM" id="MobiDB-lite"/>
    </source>
</evidence>